<dbReference type="GO" id="GO:0016787">
    <property type="term" value="F:hydrolase activity"/>
    <property type="evidence" value="ECO:0007669"/>
    <property type="project" value="UniProtKB-KW"/>
</dbReference>
<gene>
    <name evidence="1" type="ORF">NCTC13307_03160</name>
</gene>
<evidence type="ECO:0000313" key="1">
    <source>
        <dbReference type="EMBL" id="SUY25796.1"/>
    </source>
</evidence>
<dbReference type="AlphaFoldDB" id="A0A381IC47"/>
<keyword evidence="1" id="KW-0378">Hydrolase</keyword>
<dbReference type="EMBL" id="UFWD01000001">
    <property type="protein sequence ID" value="SUY25796.1"/>
    <property type="molecule type" value="Genomic_DNA"/>
</dbReference>
<accession>A0A381IC47</accession>
<reference evidence="1" key="1">
    <citation type="submission" date="2018-06" db="EMBL/GenBank/DDBJ databases">
        <authorList>
            <consortium name="Pathogen Informatics"/>
            <person name="Doyle S."/>
        </authorList>
    </citation>
    <scope>NUCLEOTIDE SEQUENCE</scope>
    <source>
        <strain evidence="1">NCTC13307</strain>
    </source>
</reference>
<name>A0A381IC47_CLODI</name>
<sequence length="58" mass="6230">MNFNQKRIAASIMATAIIMPTMGNLAYANESEVESVSIESRTITGNAVNFRKGPGTKP</sequence>
<organism evidence="1">
    <name type="scientific">Clostridioides difficile</name>
    <name type="common">Peptoclostridium difficile</name>
    <dbReference type="NCBI Taxonomy" id="1496"/>
    <lineage>
        <taxon>Bacteria</taxon>
        <taxon>Bacillati</taxon>
        <taxon>Bacillota</taxon>
        <taxon>Clostridia</taxon>
        <taxon>Peptostreptococcales</taxon>
        <taxon>Peptostreptococcaceae</taxon>
        <taxon>Clostridioides</taxon>
    </lineage>
</organism>
<proteinExistence type="predicted"/>
<protein>
    <submittedName>
        <fullName evidence="1">Cell wall hydrolase</fullName>
    </submittedName>
</protein>